<sequence length="130" mass="15215">MLRFVLFPIVAVILFFLAFVFYKPKCQVPNTLLELANYHYQEWNLPKMPEKLTFQFKDVIAQTENKPVLEDFSDLVEKLKVSVIKGEKEYLLINGFFIEKGKTFGGIKFLGEKNGEVFIEIKGKVYKKRL</sequence>
<name>A0A0S3QS57_THET7</name>
<feature type="transmembrane region" description="Helical" evidence="1">
    <location>
        <begin position="6"/>
        <end position="22"/>
    </location>
</feature>
<gene>
    <name evidence="2" type="ORF">TST_0371</name>
</gene>
<reference evidence="3" key="1">
    <citation type="journal article" date="2018" name="Science">
        <title>A primordial and reversible TCA cycle in a facultatively chemolithoautotrophic thermophile.</title>
        <authorList>
            <person name="Nunoura T."/>
            <person name="Chikaraishi Y."/>
            <person name="Izaki R."/>
            <person name="Suwa T."/>
            <person name="Sato T."/>
            <person name="Harada T."/>
            <person name="Mori K."/>
            <person name="Kato Y."/>
            <person name="Miyazaki M."/>
            <person name="Shimamura S."/>
            <person name="Yanagawa K."/>
            <person name="Shuto A."/>
            <person name="Ohkouchi N."/>
            <person name="Fujita N."/>
            <person name="Takaki Y."/>
            <person name="Atomi H."/>
            <person name="Takai K."/>
        </authorList>
    </citation>
    <scope>NUCLEOTIDE SEQUENCE [LARGE SCALE GENOMIC DNA]</scope>
    <source>
        <strain evidence="3">DSM 17441 / JCM 13301 / NBRC 103674 / ABI70S6</strain>
    </source>
</reference>
<dbReference type="RefSeq" id="WP_068549100.1">
    <property type="nucleotide sequence ID" value="NZ_AP013035.1"/>
</dbReference>
<accession>A0A0S3QS57</accession>
<dbReference type="EMBL" id="AP013035">
    <property type="protein sequence ID" value="BAT71179.1"/>
    <property type="molecule type" value="Genomic_DNA"/>
</dbReference>
<keyword evidence="1" id="KW-0472">Membrane</keyword>
<keyword evidence="1" id="KW-1133">Transmembrane helix</keyword>
<keyword evidence="1" id="KW-0812">Transmembrane</keyword>
<proteinExistence type="predicted"/>
<evidence type="ECO:0000313" key="3">
    <source>
        <dbReference type="Proteomes" id="UP000063234"/>
    </source>
</evidence>
<dbReference type="Proteomes" id="UP000063234">
    <property type="component" value="Chromosome"/>
</dbReference>
<dbReference type="AlphaFoldDB" id="A0A0S3QS57"/>
<keyword evidence="3" id="KW-1185">Reference proteome</keyword>
<evidence type="ECO:0000256" key="1">
    <source>
        <dbReference type="SAM" id="Phobius"/>
    </source>
</evidence>
<organism evidence="2 3">
    <name type="scientific">Thermosulfidibacter takaii (strain DSM 17441 / JCM 13301 / NBRC 103674 / ABI70S6)</name>
    <dbReference type="NCBI Taxonomy" id="1298851"/>
    <lineage>
        <taxon>Bacteria</taxon>
        <taxon>Pseudomonadati</taxon>
        <taxon>Thermosulfidibacterota</taxon>
        <taxon>Thermosulfidibacteria</taxon>
        <taxon>Thermosulfidibacterales</taxon>
        <taxon>Thermosulfidibacteraceae</taxon>
    </lineage>
</organism>
<evidence type="ECO:0000313" key="2">
    <source>
        <dbReference type="EMBL" id="BAT71179.1"/>
    </source>
</evidence>
<dbReference type="KEGG" id="ttk:TST_0371"/>
<dbReference type="STRING" id="1298851.TST_0371"/>
<protein>
    <submittedName>
        <fullName evidence="2">Uncharacterized protein</fullName>
    </submittedName>
</protein>